<organism evidence="2 3">
    <name type="scientific">Dichanthelium oligosanthes</name>
    <dbReference type="NCBI Taxonomy" id="888268"/>
    <lineage>
        <taxon>Eukaryota</taxon>
        <taxon>Viridiplantae</taxon>
        <taxon>Streptophyta</taxon>
        <taxon>Embryophyta</taxon>
        <taxon>Tracheophyta</taxon>
        <taxon>Spermatophyta</taxon>
        <taxon>Magnoliopsida</taxon>
        <taxon>Liliopsida</taxon>
        <taxon>Poales</taxon>
        <taxon>Poaceae</taxon>
        <taxon>PACMAD clade</taxon>
        <taxon>Panicoideae</taxon>
        <taxon>Panicodae</taxon>
        <taxon>Paniceae</taxon>
        <taxon>Dichantheliinae</taxon>
        <taxon>Dichanthelium</taxon>
    </lineage>
</organism>
<dbReference type="OrthoDB" id="1911783at2759"/>
<dbReference type="EMBL" id="LWDX02069323">
    <property type="protein sequence ID" value="OEL14653.1"/>
    <property type="molecule type" value="Genomic_DNA"/>
</dbReference>
<dbReference type="InterPro" id="IPR050872">
    <property type="entry name" value="PPR_P_subfamily"/>
</dbReference>
<evidence type="ECO:0000256" key="1">
    <source>
        <dbReference type="ARBA" id="ARBA00007626"/>
    </source>
</evidence>
<protein>
    <recommendedName>
        <fullName evidence="4">Pentatricopeptide repeat-containing protein</fullName>
    </recommendedName>
</protein>
<gene>
    <name evidence="2" type="ORF">BAE44_0024329</name>
</gene>
<dbReference type="PANTHER" id="PTHR46128:SF343">
    <property type="entry name" value="PENTACOTRIPEPTIDE-REPEAT REGION OF PRORP DOMAIN-CONTAINING PROTEIN"/>
    <property type="match status" value="1"/>
</dbReference>
<proteinExistence type="inferred from homology"/>
<keyword evidence="3" id="KW-1185">Reference proteome</keyword>
<comment type="caution">
    <text evidence="2">The sequence shown here is derived from an EMBL/GenBank/DDBJ whole genome shotgun (WGS) entry which is preliminary data.</text>
</comment>
<comment type="similarity">
    <text evidence="1">Belongs to the PPR family. P subfamily.</text>
</comment>
<name>A0A1E5UP60_9POAL</name>
<dbReference type="AlphaFoldDB" id="A0A1E5UP60"/>
<dbReference type="STRING" id="888268.A0A1E5UP60"/>
<evidence type="ECO:0000313" key="3">
    <source>
        <dbReference type="Proteomes" id="UP000095767"/>
    </source>
</evidence>
<sequence length="134" mass="14574">MTRFPSGLDEFLVTIIIDEDELLGVIGEVAKNGGAAAAEIVCVAFLKVLCRVRKVSRAQKVLQAFADAGLVPTAEMYTIFVDKYYMMGELEGAFSVCRQMHDQPIPSGVIYKALMKGLLEAGKFASRADIVEVP</sequence>
<accession>A0A1E5UP60</accession>
<dbReference type="PANTHER" id="PTHR46128">
    <property type="entry name" value="MITOCHONDRIAL GROUP I INTRON SPLICING FACTOR CCM1"/>
    <property type="match status" value="1"/>
</dbReference>
<reference evidence="2 3" key="1">
    <citation type="submission" date="2016-09" db="EMBL/GenBank/DDBJ databases">
        <title>The draft genome of Dichanthelium oligosanthes: A C3 panicoid grass species.</title>
        <authorList>
            <person name="Studer A.J."/>
            <person name="Schnable J.C."/>
            <person name="Brutnell T.P."/>
        </authorList>
    </citation>
    <scope>NUCLEOTIDE SEQUENCE [LARGE SCALE GENOMIC DNA]</scope>
    <source>
        <strain evidence="3">cv. Kellogg 1175</strain>
        <tissue evidence="2">Leaf</tissue>
    </source>
</reference>
<dbReference type="Gene3D" id="1.25.40.10">
    <property type="entry name" value="Tetratricopeptide repeat domain"/>
    <property type="match status" value="1"/>
</dbReference>
<evidence type="ECO:0000313" key="2">
    <source>
        <dbReference type="EMBL" id="OEL14653.1"/>
    </source>
</evidence>
<evidence type="ECO:0008006" key="4">
    <source>
        <dbReference type="Google" id="ProtNLM"/>
    </source>
</evidence>
<dbReference type="InterPro" id="IPR011990">
    <property type="entry name" value="TPR-like_helical_dom_sf"/>
</dbReference>
<dbReference type="Proteomes" id="UP000095767">
    <property type="component" value="Unassembled WGS sequence"/>
</dbReference>